<comment type="caution">
    <text evidence="1">The sequence shown here is derived from an EMBL/GenBank/DDBJ whole genome shotgun (WGS) entry which is preliminary data.</text>
</comment>
<reference evidence="1" key="1">
    <citation type="submission" date="2021-01" db="EMBL/GenBank/DDBJ databases">
        <title>Deciphering the adaptive evolutionary patterns associated with biogeogrpahic diversity in the finger millet blast pathogen Magnaporthe oryzae in Eastern Africa.</title>
        <authorList>
            <person name="Onyema G."/>
            <person name="Shittu T.A."/>
            <person name="Dodsworth S."/>
            <person name="Devilliers S."/>
            <person name="Muthumeenakshi S."/>
            <person name="Sreenivasaprasad S."/>
        </authorList>
    </citation>
    <scope>NUCLEOTIDE SEQUENCE</scope>
    <source>
        <strain evidence="1">D15/s37</strain>
    </source>
</reference>
<proteinExistence type="predicted"/>
<accession>A0ABQ8NI86</accession>
<sequence length="62" mass="6316">MEAENTAVLDCLRSSIGIPANSGRALYDASSVHLWSGSMDAASLAVTEKNGASKTAGSSVMK</sequence>
<protein>
    <submittedName>
        <fullName evidence="1">Uncharacterized protein</fullName>
    </submittedName>
</protein>
<evidence type="ECO:0000313" key="2">
    <source>
        <dbReference type="Proteomes" id="UP001059893"/>
    </source>
</evidence>
<organism evidence="1 2">
    <name type="scientific">Pyricularia grisea</name>
    <name type="common">Crabgrass-specific blast fungus</name>
    <name type="synonym">Magnaporthe grisea</name>
    <dbReference type="NCBI Taxonomy" id="148305"/>
    <lineage>
        <taxon>Eukaryota</taxon>
        <taxon>Fungi</taxon>
        <taxon>Dikarya</taxon>
        <taxon>Ascomycota</taxon>
        <taxon>Pezizomycotina</taxon>
        <taxon>Sordariomycetes</taxon>
        <taxon>Sordariomycetidae</taxon>
        <taxon>Magnaporthales</taxon>
        <taxon>Pyriculariaceae</taxon>
        <taxon>Pyricularia</taxon>
    </lineage>
</organism>
<dbReference type="Proteomes" id="UP001059893">
    <property type="component" value="Unassembled WGS sequence"/>
</dbReference>
<evidence type="ECO:0000313" key="1">
    <source>
        <dbReference type="EMBL" id="KAI6297512.1"/>
    </source>
</evidence>
<dbReference type="EMBL" id="JABSND010000110">
    <property type="protein sequence ID" value="KAI6297512.1"/>
    <property type="molecule type" value="Genomic_DNA"/>
</dbReference>
<keyword evidence="2" id="KW-1185">Reference proteome</keyword>
<name>A0ABQ8NI86_PYRGI</name>
<gene>
    <name evidence="1" type="ORF">MCOR33_006165</name>
</gene>